<gene>
    <name evidence="6" type="ORF">XDN619_LOCUS14651</name>
</gene>
<dbReference type="Proteomes" id="UP000663887">
    <property type="component" value="Unassembled WGS sequence"/>
</dbReference>
<dbReference type="Pfam" id="PF00067">
    <property type="entry name" value="p450"/>
    <property type="match status" value="1"/>
</dbReference>
<dbReference type="Gene3D" id="1.10.630.10">
    <property type="entry name" value="Cytochrome P450"/>
    <property type="match status" value="1"/>
</dbReference>
<name>A0A816S4J0_9BILA</name>
<evidence type="ECO:0000313" key="6">
    <source>
        <dbReference type="EMBL" id="CAF2080572.1"/>
    </source>
</evidence>
<accession>A0A816S4J0</accession>
<evidence type="ECO:0000256" key="4">
    <source>
        <dbReference type="ARBA" id="ARBA00023002"/>
    </source>
</evidence>
<dbReference type="InterPro" id="IPR050705">
    <property type="entry name" value="Cytochrome_P450_3A"/>
</dbReference>
<evidence type="ECO:0000256" key="1">
    <source>
        <dbReference type="ARBA" id="ARBA00010617"/>
    </source>
</evidence>
<organism evidence="6 7">
    <name type="scientific">Rotaria magnacalcarata</name>
    <dbReference type="NCBI Taxonomy" id="392030"/>
    <lineage>
        <taxon>Eukaryota</taxon>
        <taxon>Metazoa</taxon>
        <taxon>Spiralia</taxon>
        <taxon>Gnathifera</taxon>
        <taxon>Rotifera</taxon>
        <taxon>Eurotatoria</taxon>
        <taxon>Bdelloidea</taxon>
        <taxon>Philodinida</taxon>
        <taxon>Philodinidae</taxon>
        <taxon>Rotaria</taxon>
    </lineage>
</organism>
<reference evidence="6" key="1">
    <citation type="submission" date="2021-02" db="EMBL/GenBank/DDBJ databases">
        <authorList>
            <person name="Nowell W R."/>
        </authorList>
    </citation>
    <scope>NUCLEOTIDE SEQUENCE</scope>
</reference>
<protein>
    <recommendedName>
        <fullName evidence="8">Cytochrome P450</fullName>
    </recommendedName>
</protein>
<dbReference type="AlphaFoldDB" id="A0A816S4J0"/>
<dbReference type="EMBL" id="CAJNRG010005815">
    <property type="protein sequence ID" value="CAF2080572.1"/>
    <property type="molecule type" value="Genomic_DNA"/>
</dbReference>
<proteinExistence type="inferred from homology"/>
<keyword evidence="2" id="KW-0349">Heme</keyword>
<dbReference type="InterPro" id="IPR036396">
    <property type="entry name" value="Cyt_P450_sf"/>
</dbReference>
<dbReference type="GO" id="GO:0016705">
    <property type="term" value="F:oxidoreductase activity, acting on paired donors, with incorporation or reduction of molecular oxygen"/>
    <property type="evidence" value="ECO:0007669"/>
    <property type="project" value="InterPro"/>
</dbReference>
<keyword evidence="5" id="KW-0408">Iron</keyword>
<evidence type="ECO:0000256" key="5">
    <source>
        <dbReference type="ARBA" id="ARBA00023004"/>
    </source>
</evidence>
<dbReference type="GO" id="GO:0020037">
    <property type="term" value="F:heme binding"/>
    <property type="evidence" value="ECO:0007669"/>
    <property type="project" value="InterPro"/>
</dbReference>
<dbReference type="PANTHER" id="PTHR24302">
    <property type="entry name" value="CYTOCHROME P450 FAMILY 3"/>
    <property type="match status" value="1"/>
</dbReference>
<dbReference type="SUPFAM" id="SSF48264">
    <property type="entry name" value="Cytochrome P450"/>
    <property type="match status" value="1"/>
</dbReference>
<keyword evidence="4" id="KW-0560">Oxidoreductase</keyword>
<evidence type="ECO:0000256" key="3">
    <source>
        <dbReference type="ARBA" id="ARBA00022723"/>
    </source>
</evidence>
<dbReference type="InterPro" id="IPR001128">
    <property type="entry name" value="Cyt_P450"/>
</dbReference>
<keyword evidence="3" id="KW-0479">Metal-binding</keyword>
<sequence>MQNDVDNIYMEKSAASVSVQLDKLFVVKLSNVMPFLIPLLTRLIKVHMFLVDKLRGMIPWLMRNVEDLPSVWIIKRVGNVVRERLKSGKRQMDLLQLMLDVATNDEVKDNENEDLTTKHLHYSEVLSNVFLFMVAGFESTATALAFSTYVLATEPDVQKKLQQEIDEN</sequence>
<evidence type="ECO:0008006" key="8">
    <source>
        <dbReference type="Google" id="ProtNLM"/>
    </source>
</evidence>
<evidence type="ECO:0000313" key="7">
    <source>
        <dbReference type="Proteomes" id="UP000663887"/>
    </source>
</evidence>
<comment type="similarity">
    <text evidence="1">Belongs to the cytochrome P450 family.</text>
</comment>
<evidence type="ECO:0000256" key="2">
    <source>
        <dbReference type="ARBA" id="ARBA00022617"/>
    </source>
</evidence>
<dbReference type="GO" id="GO:0005506">
    <property type="term" value="F:iron ion binding"/>
    <property type="evidence" value="ECO:0007669"/>
    <property type="project" value="InterPro"/>
</dbReference>
<dbReference type="GO" id="GO:0008395">
    <property type="term" value="F:steroid hydroxylase activity"/>
    <property type="evidence" value="ECO:0007669"/>
    <property type="project" value="TreeGrafter"/>
</dbReference>
<dbReference type="PANTHER" id="PTHR24302:SF15">
    <property type="entry name" value="FATTY-ACID PEROXYGENASE"/>
    <property type="match status" value="1"/>
</dbReference>
<comment type="caution">
    <text evidence="6">The sequence shown here is derived from an EMBL/GenBank/DDBJ whole genome shotgun (WGS) entry which is preliminary data.</text>
</comment>